<sequence length="417" mass="46773">MKKTLLLSILVLLPGVTLAQEQTDLTRYNTSVSFALESNELKVLTELTIPVSALTNNKAQLFLNKSFDIDDIAGESLKEYSVSPSKKVPPWNEVTLSFESVSKVHEVTVSYRGEIDEAAGHGNFIASKGIHLSIDSAWHPFYKNFATPMQGELEVILPQKWKVYGPGSVSMQNNAHQMSVTKDRIDVSFYASPNGNEYTDGNFTVVYDKANKDRAKRLATAGNNCLAALNGKFGQTEELESASLVILERAGPSFARGSYLSVSSQGGRSKQQSYHYICHELAHNWTSLGNAMSHDYWMMESFAEYVAAEEVKLNFGTEAYEKVLAAWKSRAKKQSFVWRADIEQRASSKVNYGLGPLKLKQLKAQIGEEKFARLLHWYMTEQVTETEQLLKHLKELTSDEDALWFRLLLEGRKTDSA</sequence>
<dbReference type="InterPro" id="IPR027268">
    <property type="entry name" value="Peptidase_M4/M1_CTD_sf"/>
</dbReference>
<proteinExistence type="predicted"/>
<feature type="chain" id="PRO_5019347879" description="Peptidase M1 membrane alanine aminopeptidase domain-containing protein" evidence="1">
    <location>
        <begin position="20"/>
        <end position="417"/>
    </location>
</feature>
<dbReference type="GO" id="GO:0008237">
    <property type="term" value="F:metallopeptidase activity"/>
    <property type="evidence" value="ECO:0007669"/>
    <property type="project" value="InterPro"/>
</dbReference>
<dbReference type="InterPro" id="IPR014782">
    <property type="entry name" value="Peptidase_M1_dom"/>
</dbReference>
<gene>
    <name evidence="3" type="ORF">CWI78_01730</name>
</gene>
<organism evidence="3 4">
    <name type="scientific">Idiomarina ramblicola</name>
    <dbReference type="NCBI Taxonomy" id="263724"/>
    <lineage>
        <taxon>Bacteria</taxon>
        <taxon>Pseudomonadati</taxon>
        <taxon>Pseudomonadota</taxon>
        <taxon>Gammaproteobacteria</taxon>
        <taxon>Alteromonadales</taxon>
        <taxon>Idiomarinaceae</taxon>
        <taxon>Idiomarina</taxon>
    </lineage>
</organism>
<dbReference type="Pfam" id="PF01433">
    <property type="entry name" value="Peptidase_M1"/>
    <property type="match status" value="1"/>
</dbReference>
<evidence type="ECO:0000259" key="2">
    <source>
        <dbReference type="Pfam" id="PF01433"/>
    </source>
</evidence>
<dbReference type="SUPFAM" id="SSF55486">
    <property type="entry name" value="Metalloproteases ('zincins'), catalytic domain"/>
    <property type="match status" value="1"/>
</dbReference>
<name>A0A432Z5M8_9GAMM</name>
<dbReference type="OrthoDB" id="100605at2"/>
<accession>A0A432Z5M8</accession>
<evidence type="ECO:0000256" key="1">
    <source>
        <dbReference type="SAM" id="SignalP"/>
    </source>
</evidence>
<keyword evidence="1" id="KW-0732">Signal</keyword>
<evidence type="ECO:0000313" key="3">
    <source>
        <dbReference type="EMBL" id="RUO73187.1"/>
    </source>
</evidence>
<comment type="caution">
    <text evidence="3">The sequence shown here is derived from an EMBL/GenBank/DDBJ whole genome shotgun (WGS) entry which is preliminary data.</text>
</comment>
<evidence type="ECO:0000313" key="4">
    <source>
        <dbReference type="Proteomes" id="UP000288058"/>
    </source>
</evidence>
<keyword evidence="4" id="KW-1185">Reference proteome</keyword>
<reference evidence="4" key="1">
    <citation type="journal article" date="2018" name="Front. Microbiol.">
        <title>Genome-Based Analysis Reveals the Taxonomy and Diversity of the Family Idiomarinaceae.</title>
        <authorList>
            <person name="Liu Y."/>
            <person name="Lai Q."/>
            <person name="Shao Z."/>
        </authorList>
    </citation>
    <scope>NUCLEOTIDE SEQUENCE [LARGE SCALE GENOMIC DNA]</scope>
    <source>
        <strain evidence="4">R22</strain>
    </source>
</reference>
<dbReference type="Proteomes" id="UP000288058">
    <property type="component" value="Unassembled WGS sequence"/>
</dbReference>
<dbReference type="RefSeq" id="WP_126779663.1">
    <property type="nucleotide sequence ID" value="NZ_PIQC01000001.1"/>
</dbReference>
<dbReference type="Gene3D" id="1.10.390.10">
    <property type="entry name" value="Neutral Protease Domain 2"/>
    <property type="match status" value="1"/>
</dbReference>
<dbReference type="AlphaFoldDB" id="A0A432Z5M8"/>
<dbReference type="EMBL" id="PIQC01000001">
    <property type="protein sequence ID" value="RUO73187.1"/>
    <property type="molecule type" value="Genomic_DNA"/>
</dbReference>
<feature type="domain" description="Peptidase M1 membrane alanine aminopeptidase" evidence="2">
    <location>
        <begin position="262"/>
        <end position="397"/>
    </location>
</feature>
<dbReference type="GO" id="GO:0008270">
    <property type="term" value="F:zinc ion binding"/>
    <property type="evidence" value="ECO:0007669"/>
    <property type="project" value="InterPro"/>
</dbReference>
<feature type="signal peptide" evidence="1">
    <location>
        <begin position="1"/>
        <end position="19"/>
    </location>
</feature>
<protein>
    <recommendedName>
        <fullName evidence="2">Peptidase M1 membrane alanine aminopeptidase domain-containing protein</fullName>
    </recommendedName>
</protein>